<evidence type="ECO:0000313" key="18">
    <source>
        <dbReference type="Proteomes" id="UP000252770"/>
    </source>
</evidence>
<evidence type="ECO:0000256" key="11">
    <source>
        <dbReference type="ARBA" id="ARBA00023316"/>
    </source>
</evidence>
<dbReference type="InterPro" id="IPR005905">
    <property type="entry name" value="D_ala_D_ala"/>
</dbReference>
<feature type="binding site" evidence="14">
    <location>
        <position position="333"/>
    </location>
    <ligand>
        <name>Mg(2+)</name>
        <dbReference type="ChEBI" id="CHEBI:18420"/>
        <label>2</label>
    </ligand>
</feature>
<dbReference type="GO" id="GO:0008716">
    <property type="term" value="F:D-alanine-D-alanine ligase activity"/>
    <property type="evidence" value="ECO:0007669"/>
    <property type="project" value="UniProtKB-UniRule"/>
</dbReference>
<feature type="domain" description="ATP-grasp" evidence="16">
    <location>
        <begin position="157"/>
        <end position="366"/>
    </location>
</feature>
<keyword evidence="8 12" id="KW-0133">Cell shape</keyword>
<reference evidence="17 18" key="1">
    <citation type="submission" date="2018-07" db="EMBL/GenBank/DDBJ databases">
        <title>Desertimonas flava gen. nov. sp. nov.</title>
        <authorList>
            <person name="Liu S."/>
        </authorList>
    </citation>
    <scope>NUCLEOTIDE SEQUENCE [LARGE SCALE GENOMIC DNA]</scope>
    <source>
        <strain evidence="17 18">16Sb5-5</strain>
    </source>
</reference>
<dbReference type="Pfam" id="PF07478">
    <property type="entry name" value="Dala_Dala_lig_C"/>
    <property type="match status" value="1"/>
</dbReference>
<dbReference type="PROSITE" id="PS00843">
    <property type="entry name" value="DALA_DALA_LIGASE_1"/>
    <property type="match status" value="1"/>
</dbReference>
<evidence type="ECO:0000256" key="3">
    <source>
        <dbReference type="ARBA" id="ARBA00022598"/>
    </source>
</evidence>
<gene>
    <name evidence="12" type="primary">ddl</name>
    <name evidence="17" type="ORF">DT076_03055</name>
</gene>
<dbReference type="NCBIfam" id="NF002528">
    <property type="entry name" value="PRK01966.1-4"/>
    <property type="match status" value="1"/>
</dbReference>
<keyword evidence="4 14" id="KW-0479">Metal-binding</keyword>
<feature type="active site" evidence="13">
    <location>
        <position position="205"/>
    </location>
</feature>
<comment type="catalytic activity">
    <reaction evidence="12">
        <text>2 D-alanine + ATP = D-alanyl-D-alanine + ADP + phosphate + H(+)</text>
        <dbReference type="Rhea" id="RHEA:11224"/>
        <dbReference type="ChEBI" id="CHEBI:15378"/>
        <dbReference type="ChEBI" id="CHEBI:30616"/>
        <dbReference type="ChEBI" id="CHEBI:43474"/>
        <dbReference type="ChEBI" id="CHEBI:57416"/>
        <dbReference type="ChEBI" id="CHEBI:57822"/>
        <dbReference type="ChEBI" id="CHEBI:456216"/>
        <dbReference type="EC" id="6.3.2.4"/>
    </reaction>
</comment>
<evidence type="ECO:0000256" key="2">
    <source>
        <dbReference type="ARBA" id="ARBA00010871"/>
    </source>
</evidence>
<dbReference type="PROSITE" id="PS00844">
    <property type="entry name" value="DALA_DALA_LIGASE_2"/>
    <property type="match status" value="1"/>
</dbReference>
<feature type="active site" evidence="13">
    <location>
        <position position="344"/>
    </location>
</feature>
<dbReference type="GO" id="GO:0071555">
    <property type="term" value="P:cell wall organization"/>
    <property type="evidence" value="ECO:0007669"/>
    <property type="project" value="UniProtKB-KW"/>
</dbReference>
<comment type="cofactor">
    <cofactor evidence="1">
        <name>Mn(2+)</name>
        <dbReference type="ChEBI" id="CHEBI:29035"/>
    </cofactor>
</comment>
<dbReference type="AlphaFoldDB" id="A0A367YZZ7"/>
<dbReference type="GO" id="GO:0005829">
    <property type="term" value="C:cytosol"/>
    <property type="evidence" value="ECO:0007669"/>
    <property type="project" value="TreeGrafter"/>
</dbReference>
<evidence type="ECO:0000256" key="4">
    <source>
        <dbReference type="ARBA" id="ARBA00022723"/>
    </source>
</evidence>
<dbReference type="Proteomes" id="UP000252770">
    <property type="component" value="Unassembled WGS sequence"/>
</dbReference>
<dbReference type="HAMAP" id="MF_00047">
    <property type="entry name" value="Dala_Dala_lig"/>
    <property type="match status" value="1"/>
</dbReference>
<sequence>MSDHPVSTAAPRVTVALVFGGVSTEHGVSCLTAGNVVRALDAGRYEVVGIGITRDGRWLRLTPEQVAGLQTRDGRLPSVPEEGTDALLYRDGDTVLLAGRDGTTLVDPVPVDVAFALLHGSYGEDGTIQGQFEMLGLPYVGSGVAASANAMDKERMKQVLSAGALPVGPYTAFTRQQWDADPAACLDAVATLRFPVYVKPCSGGSSIGITRVTDPDAVTAAVEEAFRHDTKCMVEQGVADVREVECGVLEGPDGLRTSVPGEIVMHTEGKFYDFDAKYLPEEQVTLAVPADLDEEVVARVQEVAVRTFEAVGAAGLARVDTFVTTDGRVLVNEINTMPGFTEHSMYPQVWAASGVDYPMLVDQLLQQALRRRPTWR</sequence>
<dbReference type="EMBL" id="QOUI01000001">
    <property type="protein sequence ID" value="RCK71408.1"/>
    <property type="molecule type" value="Genomic_DNA"/>
</dbReference>
<keyword evidence="3 12" id="KW-0436">Ligase</keyword>
<dbReference type="InterPro" id="IPR011095">
    <property type="entry name" value="Dala_Dala_lig_C"/>
</dbReference>
<dbReference type="InterPro" id="IPR013815">
    <property type="entry name" value="ATP_grasp_subdomain_1"/>
</dbReference>
<keyword evidence="10 14" id="KW-0464">Manganese</keyword>
<comment type="subcellular location">
    <subcellularLocation>
        <location evidence="12">Cytoplasm</location>
    </subcellularLocation>
</comment>
<name>A0A367YZZ7_9ACTN</name>
<feature type="binding site" evidence="14">
    <location>
        <position position="335"/>
    </location>
    <ligand>
        <name>Mg(2+)</name>
        <dbReference type="ChEBI" id="CHEBI:18420"/>
        <label>2</label>
    </ligand>
</feature>
<evidence type="ECO:0000256" key="9">
    <source>
        <dbReference type="ARBA" id="ARBA00022984"/>
    </source>
</evidence>
<evidence type="ECO:0000256" key="10">
    <source>
        <dbReference type="ARBA" id="ARBA00023211"/>
    </source>
</evidence>
<evidence type="ECO:0000259" key="16">
    <source>
        <dbReference type="PROSITE" id="PS50975"/>
    </source>
</evidence>
<comment type="function">
    <text evidence="12">Cell wall formation.</text>
</comment>
<evidence type="ECO:0000256" key="14">
    <source>
        <dbReference type="PIRSR" id="PIRSR039102-3"/>
    </source>
</evidence>
<evidence type="ECO:0000313" key="17">
    <source>
        <dbReference type="EMBL" id="RCK71408.1"/>
    </source>
</evidence>
<dbReference type="InterPro" id="IPR000291">
    <property type="entry name" value="D-Ala_lig_Van_CS"/>
</dbReference>
<evidence type="ECO:0000256" key="7">
    <source>
        <dbReference type="ARBA" id="ARBA00022842"/>
    </source>
</evidence>
<proteinExistence type="inferred from homology"/>
<comment type="pathway">
    <text evidence="12">Cell wall biogenesis; peptidoglycan biosynthesis.</text>
</comment>
<dbReference type="Pfam" id="PF01820">
    <property type="entry name" value="Dala_Dala_lig_N"/>
    <property type="match status" value="1"/>
</dbReference>
<feature type="active site" evidence="13">
    <location>
        <position position="25"/>
    </location>
</feature>
<dbReference type="GO" id="GO:0005524">
    <property type="term" value="F:ATP binding"/>
    <property type="evidence" value="ECO:0007669"/>
    <property type="project" value="UniProtKB-UniRule"/>
</dbReference>
<dbReference type="EC" id="6.3.2.4" evidence="12"/>
<evidence type="ECO:0000256" key="1">
    <source>
        <dbReference type="ARBA" id="ARBA00001936"/>
    </source>
</evidence>
<evidence type="ECO:0000256" key="8">
    <source>
        <dbReference type="ARBA" id="ARBA00022960"/>
    </source>
</evidence>
<organism evidence="17 18">
    <name type="scientific">Desertihabitans brevis</name>
    <dbReference type="NCBI Taxonomy" id="2268447"/>
    <lineage>
        <taxon>Bacteria</taxon>
        <taxon>Bacillati</taxon>
        <taxon>Actinomycetota</taxon>
        <taxon>Actinomycetes</taxon>
        <taxon>Propionibacteriales</taxon>
        <taxon>Propionibacteriaceae</taxon>
        <taxon>Desertihabitans</taxon>
    </lineage>
</organism>
<protein>
    <recommendedName>
        <fullName evidence="12">D-alanine--D-alanine ligase</fullName>
        <ecNumber evidence="12">6.3.2.4</ecNumber>
    </recommendedName>
    <alternativeName>
        <fullName evidence="12">D-Ala-D-Ala ligase</fullName>
    </alternativeName>
    <alternativeName>
        <fullName evidence="12">D-alanylalanine synthetase</fullName>
    </alternativeName>
</protein>
<dbReference type="InterPro" id="IPR011761">
    <property type="entry name" value="ATP-grasp"/>
</dbReference>
<feature type="binding site" evidence="14">
    <location>
        <position position="320"/>
    </location>
    <ligand>
        <name>Mg(2+)</name>
        <dbReference type="ChEBI" id="CHEBI:18420"/>
        <label>1</label>
    </ligand>
</feature>
<evidence type="ECO:0000256" key="6">
    <source>
        <dbReference type="ARBA" id="ARBA00022840"/>
    </source>
</evidence>
<dbReference type="Gene3D" id="3.40.50.20">
    <property type="match status" value="1"/>
</dbReference>
<dbReference type="Gene3D" id="3.30.1490.20">
    <property type="entry name" value="ATP-grasp fold, A domain"/>
    <property type="match status" value="1"/>
</dbReference>
<dbReference type="InterPro" id="IPR016185">
    <property type="entry name" value="PreATP-grasp_dom_sf"/>
</dbReference>
<comment type="caution">
    <text evidence="17">The sequence shown here is derived from an EMBL/GenBank/DDBJ whole genome shotgun (WGS) entry which is preliminary data.</text>
</comment>
<dbReference type="PIRSF" id="PIRSF039102">
    <property type="entry name" value="Ddl/VanB"/>
    <property type="match status" value="1"/>
</dbReference>
<keyword evidence="6 15" id="KW-0067">ATP-binding</keyword>
<keyword evidence="11 12" id="KW-0961">Cell wall biogenesis/degradation</keyword>
<dbReference type="RefSeq" id="WP_114125109.1">
    <property type="nucleotide sequence ID" value="NZ_QOUI01000001.1"/>
</dbReference>
<keyword evidence="9 12" id="KW-0573">Peptidoglycan synthesis</keyword>
<comment type="similarity">
    <text evidence="2 12">Belongs to the D-alanine--D-alanine ligase family.</text>
</comment>
<evidence type="ECO:0000256" key="13">
    <source>
        <dbReference type="PIRSR" id="PIRSR039102-1"/>
    </source>
</evidence>
<dbReference type="Gene3D" id="3.30.470.20">
    <property type="entry name" value="ATP-grasp fold, B domain"/>
    <property type="match status" value="1"/>
</dbReference>
<feature type="binding site" evidence="14">
    <location>
        <position position="333"/>
    </location>
    <ligand>
        <name>Mg(2+)</name>
        <dbReference type="ChEBI" id="CHEBI:18420"/>
        <label>1</label>
    </ligand>
</feature>
<evidence type="ECO:0000256" key="12">
    <source>
        <dbReference type="HAMAP-Rule" id="MF_00047"/>
    </source>
</evidence>
<keyword evidence="7 14" id="KW-0460">Magnesium</keyword>
<dbReference type="GO" id="GO:0046872">
    <property type="term" value="F:metal ion binding"/>
    <property type="evidence" value="ECO:0007669"/>
    <property type="project" value="UniProtKB-KW"/>
</dbReference>
<comment type="cofactor">
    <cofactor evidence="14">
        <name>Mg(2+)</name>
        <dbReference type="ChEBI" id="CHEBI:18420"/>
    </cofactor>
    <cofactor evidence="14">
        <name>Mn(2+)</name>
        <dbReference type="ChEBI" id="CHEBI:29035"/>
    </cofactor>
    <text evidence="14">Binds 2 magnesium or manganese ions per subunit.</text>
</comment>
<dbReference type="SUPFAM" id="SSF56059">
    <property type="entry name" value="Glutathione synthetase ATP-binding domain-like"/>
    <property type="match status" value="1"/>
</dbReference>
<dbReference type="PANTHER" id="PTHR23132">
    <property type="entry name" value="D-ALANINE--D-ALANINE LIGASE"/>
    <property type="match status" value="1"/>
</dbReference>
<dbReference type="NCBIfam" id="TIGR01205">
    <property type="entry name" value="D_ala_D_alaTIGR"/>
    <property type="match status" value="1"/>
</dbReference>
<keyword evidence="12" id="KW-0963">Cytoplasm</keyword>
<evidence type="ECO:0000256" key="5">
    <source>
        <dbReference type="ARBA" id="ARBA00022741"/>
    </source>
</evidence>
<evidence type="ECO:0000256" key="15">
    <source>
        <dbReference type="PROSITE-ProRule" id="PRU00409"/>
    </source>
</evidence>
<dbReference type="GO" id="GO:0008360">
    <property type="term" value="P:regulation of cell shape"/>
    <property type="evidence" value="ECO:0007669"/>
    <property type="project" value="UniProtKB-KW"/>
</dbReference>
<keyword evidence="18" id="KW-1185">Reference proteome</keyword>
<dbReference type="PROSITE" id="PS50975">
    <property type="entry name" value="ATP_GRASP"/>
    <property type="match status" value="1"/>
</dbReference>
<dbReference type="SUPFAM" id="SSF52440">
    <property type="entry name" value="PreATP-grasp domain"/>
    <property type="match status" value="1"/>
</dbReference>
<dbReference type="FunFam" id="3.30.470.20:FF:000008">
    <property type="entry name" value="D-alanine--D-alanine ligase"/>
    <property type="match status" value="1"/>
</dbReference>
<accession>A0A367YZZ7</accession>
<dbReference type="InterPro" id="IPR011127">
    <property type="entry name" value="Dala_Dala_lig_N"/>
</dbReference>
<dbReference type="GO" id="GO:0009252">
    <property type="term" value="P:peptidoglycan biosynthetic process"/>
    <property type="evidence" value="ECO:0007669"/>
    <property type="project" value="UniProtKB-UniRule"/>
</dbReference>
<keyword evidence="5 15" id="KW-0547">Nucleotide-binding</keyword>
<dbReference type="UniPathway" id="UPA00219"/>
<dbReference type="PANTHER" id="PTHR23132:SF25">
    <property type="entry name" value="D-ALANINE--D-ALANINE LIGASE A"/>
    <property type="match status" value="1"/>
</dbReference>